<feature type="signal peptide" evidence="1">
    <location>
        <begin position="1"/>
        <end position="18"/>
    </location>
</feature>
<protein>
    <submittedName>
        <fullName evidence="2">Uncharacterized protein</fullName>
    </submittedName>
</protein>
<keyword evidence="3" id="KW-1185">Reference proteome</keyword>
<keyword evidence="1" id="KW-0732">Signal</keyword>
<dbReference type="EMBL" id="CAUH01002593">
    <property type="protein sequence ID" value="CCU76456.1"/>
    <property type="molecule type" value="Genomic_DNA"/>
</dbReference>
<gene>
    <name evidence="2" type="ORF">BGHDH14_bghG002593000001001</name>
</gene>
<feature type="chain" id="PRO_5004106466" evidence="1">
    <location>
        <begin position="19"/>
        <end position="159"/>
    </location>
</feature>
<reference evidence="2 3" key="1">
    <citation type="journal article" date="2010" name="Science">
        <title>Genome expansion and gene loss in powdery mildew fungi reveal tradeoffs in extreme parasitism.</title>
        <authorList>
            <person name="Spanu P.D."/>
            <person name="Abbott J.C."/>
            <person name="Amselem J."/>
            <person name="Burgis T.A."/>
            <person name="Soanes D.M."/>
            <person name="Stueber K."/>
            <person name="Ver Loren van Themaat E."/>
            <person name="Brown J.K.M."/>
            <person name="Butcher S.A."/>
            <person name="Gurr S.J."/>
            <person name="Lebrun M.-H."/>
            <person name="Ridout C.J."/>
            <person name="Schulze-Lefert P."/>
            <person name="Talbot N.J."/>
            <person name="Ahmadinejad N."/>
            <person name="Ametz C."/>
            <person name="Barton G.R."/>
            <person name="Benjdia M."/>
            <person name="Bidzinski P."/>
            <person name="Bindschedler L.V."/>
            <person name="Both M."/>
            <person name="Brewer M.T."/>
            <person name="Cadle-Davidson L."/>
            <person name="Cadle-Davidson M.M."/>
            <person name="Collemare J."/>
            <person name="Cramer R."/>
            <person name="Frenkel O."/>
            <person name="Godfrey D."/>
            <person name="Harriman J."/>
            <person name="Hoede C."/>
            <person name="King B.C."/>
            <person name="Klages S."/>
            <person name="Kleemann J."/>
            <person name="Knoll D."/>
            <person name="Koti P.S."/>
            <person name="Kreplak J."/>
            <person name="Lopez-Ruiz F.J."/>
            <person name="Lu X."/>
            <person name="Maekawa T."/>
            <person name="Mahanil S."/>
            <person name="Micali C."/>
            <person name="Milgroom M.G."/>
            <person name="Montana G."/>
            <person name="Noir S."/>
            <person name="O'Connell R.J."/>
            <person name="Oberhaensli S."/>
            <person name="Parlange F."/>
            <person name="Pedersen C."/>
            <person name="Quesneville H."/>
            <person name="Reinhardt R."/>
            <person name="Rott M."/>
            <person name="Sacristan S."/>
            <person name="Schmidt S.M."/>
            <person name="Schoen M."/>
            <person name="Skamnioti P."/>
            <person name="Sommer H."/>
            <person name="Stephens A."/>
            <person name="Takahara H."/>
            <person name="Thordal-Christensen H."/>
            <person name="Vigouroux M."/>
            <person name="Wessling R."/>
            <person name="Wicker T."/>
            <person name="Panstruga R."/>
        </authorList>
    </citation>
    <scope>NUCLEOTIDE SEQUENCE [LARGE SCALE GENOMIC DNA]</scope>
    <source>
        <strain evidence="2">DH14</strain>
    </source>
</reference>
<dbReference type="HOGENOM" id="CLU_1660436_0_0_1"/>
<dbReference type="AlphaFoldDB" id="N1J8I3"/>
<proteinExistence type="predicted"/>
<accession>N1J8I3</accession>
<sequence length="159" mass="18612">MKFLAAALIASLIGMSASHMEFYDDDTEFNYNYKLPVLNPYFKINCYGSSSYTESSIRRYVRKAKYNNENPRTRLETYSFIRFPSQDLLIYKIGDDRLDQVFYLGIRSQVFIIIDTEYKFLAGMIRYPGIDPHTGLPGTRETVCKFGTETQFTHYIEPR</sequence>
<dbReference type="InParanoid" id="N1J8I3"/>
<evidence type="ECO:0000313" key="2">
    <source>
        <dbReference type="EMBL" id="CCU76456.1"/>
    </source>
</evidence>
<dbReference type="Proteomes" id="UP000015441">
    <property type="component" value="Unassembled WGS sequence"/>
</dbReference>
<dbReference type="OrthoDB" id="10353644at2759"/>
<organism evidence="2 3">
    <name type="scientific">Blumeria graminis f. sp. hordei (strain DH14)</name>
    <name type="common">Barley powdery mildew</name>
    <name type="synonym">Oidium monilioides f. sp. hordei</name>
    <dbReference type="NCBI Taxonomy" id="546991"/>
    <lineage>
        <taxon>Eukaryota</taxon>
        <taxon>Fungi</taxon>
        <taxon>Dikarya</taxon>
        <taxon>Ascomycota</taxon>
        <taxon>Pezizomycotina</taxon>
        <taxon>Leotiomycetes</taxon>
        <taxon>Erysiphales</taxon>
        <taxon>Erysiphaceae</taxon>
        <taxon>Blumeria</taxon>
        <taxon>Blumeria hordei</taxon>
    </lineage>
</organism>
<evidence type="ECO:0000256" key="1">
    <source>
        <dbReference type="SAM" id="SignalP"/>
    </source>
</evidence>
<name>N1J8I3_BLUG1</name>
<evidence type="ECO:0000313" key="3">
    <source>
        <dbReference type="Proteomes" id="UP000015441"/>
    </source>
</evidence>
<comment type="caution">
    <text evidence="2">The sequence shown here is derived from an EMBL/GenBank/DDBJ whole genome shotgun (WGS) entry which is preliminary data.</text>
</comment>